<dbReference type="Gene3D" id="3.40.250.10">
    <property type="entry name" value="Rhodanese-like domain"/>
    <property type="match status" value="1"/>
</dbReference>
<accession>A0AAW9RUM7</accession>
<dbReference type="PANTHER" id="PTHR47377:SF1">
    <property type="entry name" value="RHODANESE-LIKE DOMAIN-CONTAINING PROTEIN 4, CHLOROPLASTIC"/>
    <property type="match status" value="1"/>
</dbReference>
<dbReference type="Pfam" id="PF00581">
    <property type="entry name" value="Rhodanese"/>
    <property type="match status" value="1"/>
</dbReference>
<dbReference type="AlphaFoldDB" id="A0AAW9RUM7"/>
<dbReference type="SMART" id="SM00450">
    <property type="entry name" value="RHOD"/>
    <property type="match status" value="1"/>
</dbReference>
<dbReference type="Proteomes" id="UP001378188">
    <property type="component" value="Unassembled WGS sequence"/>
</dbReference>
<dbReference type="InterPro" id="IPR044240">
    <property type="entry name" value="STR4-like"/>
</dbReference>
<evidence type="ECO:0000259" key="1">
    <source>
        <dbReference type="PROSITE" id="PS50206"/>
    </source>
</evidence>
<reference evidence="2 3" key="1">
    <citation type="submission" date="2024-02" db="EMBL/GenBank/DDBJ databases">
        <title>Genome analysis and characterization of Microbaculum marinisediminis sp. nov., isolated from marine sediment.</title>
        <authorList>
            <person name="Du Z.-J."/>
            <person name="Ye Y.-Q."/>
            <person name="Zhang Z.-R."/>
            <person name="Yuan S.-M."/>
            <person name="Zhang X.-Y."/>
        </authorList>
    </citation>
    <scope>NUCLEOTIDE SEQUENCE [LARGE SCALE GENOMIC DNA]</scope>
    <source>
        <strain evidence="2 3">SDUM1044001</strain>
    </source>
</reference>
<dbReference type="InterPro" id="IPR001763">
    <property type="entry name" value="Rhodanese-like_dom"/>
</dbReference>
<dbReference type="InterPro" id="IPR036873">
    <property type="entry name" value="Rhodanese-like_dom_sf"/>
</dbReference>
<comment type="caution">
    <text evidence="2">The sequence shown here is derived from an EMBL/GenBank/DDBJ whole genome shotgun (WGS) entry which is preliminary data.</text>
</comment>
<dbReference type="EMBL" id="JAZHOF010000005">
    <property type="protein sequence ID" value="MEJ8572668.1"/>
    <property type="molecule type" value="Genomic_DNA"/>
</dbReference>
<dbReference type="PROSITE" id="PS50206">
    <property type="entry name" value="RHODANESE_3"/>
    <property type="match status" value="1"/>
</dbReference>
<evidence type="ECO:0000313" key="3">
    <source>
        <dbReference type="Proteomes" id="UP001378188"/>
    </source>
</evidence>
<dbReference type="PANTHER" id="PTHR47377">
    <property type="entry name" value="RHODANESE-LIKE DOMAIN-CONTAINING PROTEIN 4, CHLOROPLASTIC"/>
    <property type="match status" value="1"/>
</dbReference>
<dbReference type="SUPFAM" id="SSF52821">
    <property type="entry name" value="Rhodanese/Cell cycle control phosphatase"/>
    <property type="match status" value="1"/>
</dbReference>
<dbReference type="RefSeq" id="WP_340330448.1">
    <property type="nucleotide sequence ID" value="NZ_JAZHOF010000005.1"/>
</dbReference>
<protein>
    <submittedName>
        <fullName evidence="2">Rhodanese-like domain-containing protein</fullName>
    </submittedName>
</protein>
<gene>
    <name evidence="2" type="ORF">V3328_14350</name>
</gene>
<sequence length="145" mass="15496">MPAGGYRADLPSSDVWPELEKDSEAVLVDVRSRAEWTFVGVPDLSPVAREPVLLEWQQYPGMQVNGQFVGELKRLLDERGAGEDTAIFFLCRSGGRSAAAAAAMAAAGYSNCVNVSDGFEGPADEARHRGTVAGWKAAGLPWVQS</sequence>
<name>A0AAW9RUM7_9HYPH</name>
<organism evidence="2 3">
    <name type="scientific">Microbaculum marinum</name>
    <dbReference type="NCBI Taxonomy" id="1764581"/>
    <lineage>
        <taxon>Bacteria</taxon>
        <taxon>Pseudomonadati</taxon>
        <taxon>Pseudomonadota</taxon>
        <taxon>Alphaproteobacteria</taxon>
        <taxon>Hyphomicrobiales</taxon>
        <taxon>Tepidamorphaceae</taxon>
        <taxon>Microbaculum</taxon>
    </lineage>
</organism>
<evidence type="ECO:0000313" key="2">
    <source>
        <dbReference type="EMBL" id="MEJ8572668.1"/>
    </source>
</evidence>
<feature type="domain" description="Rhodanese" evidence="1">
    <location>
        <begin position="21"/>
        <end position="131"/>
    </location>
</feature>
<keyword evidence="3" id="KW-1185">Reference proteome</keyword>
<proteinExistence type="predicted"/>